<evidence type="ECO:0000313" key="5">
    <source>
        <dbReference type="Proteomes" id="UP000320496"/>
    </source>
</evidence>
<dbReference type="Pfam" id="PF14240">
    <property type="entry name" value="YHYH"/>
    <property type="match status" value="1"/>
</dbReference>
<dbReference type="Proteomes" id="UP000320496">
    <property type="component" value="Chromosome"/>
</dbReference>
<protein>
    <recommendedName>
        <fullName evidence="3">YHYH domain-containing protein</fullName>
    </recommendedName>
</protein>
<keyword evidence="5" id="KW-1185">Reference proteome</keyword>
<feature type="region of interest" description="Disordered" evidence="1">
    <location>
        <begin position="269"/>
        <end position="319"/>
    </location>
</feature>
<evidence type="ECO:0000259" key="3">
    <source>
        <dbReference type="Pfam" id="PF14240"/>
    </source>
</evidence>
<dbReference type="AlphaFoldDB" id="A0A517YZX1"/>
<evidence type="ECO:0000256" key="2">
    <source>
        <dbReference type="SAM" id="SignalP"/>
    </source>
</evidence>
<dbReference type="KEGG" id="mri:Mal4_00470"/>
<dbReference type="EMBL" id="CP036275">
    <property type="protein sequence ID" value="QDU35765.1"/>
    <property type="molecule type" value="Genomic_DNA"/>
</dbReference>
<evidence type="ECO:0000256" key="1">
    <source>
        <dbReference type="SAM" id="MobiDB-lite"/>
    </source>
</evidence>
<feature type="chain" id="PRO_5021772810" description="YHYH domain-containing protein" evidence="2">
    <location>
        <begin position="21"/>
        <end position="319"/>
    </location>
</feature>
<keyword evidence="2" id="KW-0732">Signal</keyword>
<evidence type="ECO:0000313" key="4">
    <source>
        <dbReference type="EMBL" id="QDU35765.1"/>
    </source>
</evidence>
<organism evidence="4 5">
    <name type="scientific">Maioricimonas rarisocia</name>
    <dbReference type="NCBI Taxonomy" id="2528026"/>
    <lineage>
        <taxon>Bacteria</taxon>
        <taxon>Pseudomonadati</taxon>
        <taxon>Planctomycetota</taxon>
        <taxon>Planctomycetia</taxon>
        <taxon>Planctomycetales</taxon>
        <taxon>Planctomycetaceae</taxon>
        <taxon>Maioricimonas</taxon>
    </lineage>
</organism>
<sequence length="319" mass="34656" precursor="true">MRLAAIPALILLTLTAAVRAHDGPHVPAAQSSSVASNNRVKINVRGKYRYIVSNGLPDHATGRFPNEGNPNRIRPQRHLWRVPAEPEEARTITPLGMQPFGVAINGIPFDPGAAEFWRRDRRSGWQYEALSGNIDLGMDASHAHVQPTGAYHYHGLPTGLIRNLTGDEPQMVLLGYAADGFPIYGPYAYKDANDAGSELVKLTSSYRLKEGNRPHGPGGDYDGTFVQDWEYKVRSGDLDECNGRRGVTPEYPDGTYYYVITEEFPFIPRNLRGTPDSSFERHGPPPGGRRPPRGAPPGGGPPGGGPPGGGPPPGRFPPR</sequence>
<dbReference type="RefSeq" id="WP_145366469.1">
    <property type="nucleotide sequence ID" value="NZ_CP036275.1"/>
</dbReference>
<reference evidence="4 5" key="1">
    <citation type="submission" date="2019-02" db="EMBL/GenBank/DDBJ databases">
        <title>Deep-cultivation of Planctomycetes and their phenomic and genomic characterization uncovers novel biology.</title>
        <authorList>
            <person name="Wiegand S."/>
            <person name="Jogler M."/>
            <person name="Boedeker C."/>
            <person name="Pinto D."/>
            <person name="Vollmers J."/>
            <person name="Rivas-Marin E."/>
            <person name="Kohn T."/>
            <person name="Peeters S.H."/>
            <person name="Heuer A."/>
            <person name="Rast P."/>
            <person name="Oberbeckmann S."/>
            <person name="Bunk B."/>
            <person name="Jeske O."/>
            <person name="Meyerdierks A."/>
            <person name="Storesund J.E."/>
            <person name="Kallscheuer N."/>
            <person name="Luecker S."/>
            <person name="Lage O.M."/>
            <person name="Pohl T."/>
            <person name="Merkel B.J."/>
            <person name="Hornburger P."/>
            <person name="Mueller R.-W."/>
            <person name="Bruemmer F."/>
            <person name="Labrenz M."/>
            <person name="Spormann A.M."/>
            <person name="Op den Camp H."/>
            <person name="Overmann J."/>
            <person name="Amann R."/>
            <person name="Jetten M.S.M."/>
            <person name="Mascher T."/>
            <person name="Medema M.H."/>
            <person name="Devos D.P."/>
            <person name="Kaster A.-K."/>
            <person name="Ovreas L."/>
            <person name="Rohde M."/>
            <person name="Galperin M.Y."/>
            <person name="Jogler C."/>
        </authorList>
    </citation>
    <scope>NUCLEOTIDE SEQUENCE [LARGE SCALE GENOMIC DNA]</scope>
    <source>
        <strain evidence="4 5">Mal4</strain>
    </source>
</reference>
<dbReference type="InterPro" id="IPR025924">
    <property type="entry name" value="YHYH_dom"/>
</dbReference>
<gene>
    <name evidence="4" type="ORF">Mal4_00470</name>
</gene>
<feature type="domain" description="YHYH" evidence="3">
    <location>
        <begin position="80"/>
        <end position="273"/>
    </location>
</feature>
<proteinExistence type="predicted"/>
<accession>A0A517YZX1</accession>
<dbReference type="OrthoDB" id="9796530at2"/>
<feature type="compositionally biased region" description="Pro residues" evidence="1">
    <location>
        <begin position="284"/>
        <end position="319"/>
    </location>
</feature>
<feature type="signal peptide" evidence="2">
    <location>
        <begin position="1"/>
        <end position="20"/>
    </location>
</feature>
<name>A0A517YZX1_9PLAN</name>